<dbReference type="AlphaFoldDB" id="A0A841PF47"/>
<dbReference type="Pfam" id="PF01757">
    <property type="entry name" value="Acyl_transf_3"/>
    <property type="match status" value="1"/>
</dbReference>
<feature type="transmembrane region" description="Helical" evidence="1">
    <location>
        <begin position="92"/>
        <end position="112"/>
    </location>
</feature>
<feature type="transmembrane region" description="Helical" evidence="1">
    <location>
        <begin position="248"/>
        <end position="269"/>
    </location>
</feature>
<keyword evidence="1" id="KW-0812">Transmembrane</keyword>
<comment type="caution">
    <text evidence="4">The sequence shown here is derived from an EMBL/GenBank/DDBJ whole genome shotgun (WGS) entry which is preliminary data.</text>
</comment>
<dbReference type="EMBL" id="JACHEF010000005">
    <property type="protein sequence ID" value="MBB6412203.1"/>
    <property type="molecule type" value="Genomic_DNA"/>
</dbReference>
<dbReference type="InterPro" id="IPR050879">
    <property type="entry name" value="Acyltransferase_3"/>
</dbReference>
<reference evidence="4 5" key="1">
    <citation type="submission" date="2020-08" db="EMBL/GenBank/DDBJ databases">
        <title>Genomic Encyclopedia of Type Strains, Phase IV (KMG-IV): sequencing the most valuable type-strain genomes for metagenomic binning, comparative biology and taxonomic classification.</title>
        <authorList>
            <person name="Goeker M."/>
        </authorList>
    </citation>
    <scope>NUCLEOTIDE SEQUENCE [LARGE SCALE GENOMIC DNA]</scope>
    <source>
        <strain evidence="4 5">DSM 100039</strain>
    </source>
</reference>
<proteinExistence type="predicted"/>
<feature type="transmembrane region" description="Helical" evidence="1">
    <location>
        <begin position="193"/>
        <end position="213"/>
    </location>
</feature>
<evidence type="ECO:0000313" key="5">
    <source>
        <dbReference type="Proteomes" id="UP000556329"/>
    </source>
</evidence>
<feature type="transmembrane region" description="Helical" evidence="1">
    <location>
        <begin position="301"/>
        <end position="319"/>
    </location>
</feature>
<organism evidence="4 5">
    <name type="scientific">Mesorhizobium sangaii</name>
    <dbReference type="NCBI Taxonomy" id="505389"/>
    <lineage>
        <taxon>Bacteria</taxon>
        <taxon>Pseudomonadati</taxon>
        <taxon>Pseudomonadota</taxon>
        <taxon>Alphaproteobacteria</taxon>
        <taxon>Hyphomicrobiales</taxon>
        <taxon>Phyllobacteriaceae</taxon>
        <taxon>Mesorhizobium</taxon>
    </lineage>
</organism>
<protein>
    <submittedName>
        <fullName evidence="4">Peptidoglycan/LPS O-acetylase OafA/YrhL</fullName>
    </submittedName>
</protein>
<dbReference type="GO" id="GO:0016020">
    <property type="term" value="C:membrane"/>
    <property type="evidence" value="ECO:0007669"/>
    <property type="project" value="TreeGrafter"/>
</dbReference>
<dbReference type="PANTHER" id="PTHR23028:SF53">
    <property type="entry name" value="ACYL_TRANSF_3 DOMAIN-CONTAINING PROTEIN"/>
    <property type="match status" value="1"/>
</dbReference>
<keyword evidence="1" id="KW-1133">Transmembrane helix</keyword>
<dbReference type="InterPro" id="IPR043968">
    <property type="entry name" value="SGNH"/>
</dbReference>
<keyword evidence="1" id="KW-0472">Membrane</keyword>
<dbReference type="GO" id="GO:0009103">
    <property type="term" value="P:lipopolysaccharide biosynthetic process"/>
    <property type="evidence" value="ECO:0007669"/>
    <property type="project" value="TreeGrafter"/>
</dbReference>
<evidence type="ECO:0000259" key="3">
    <source>
        <dbReference type="Pfam" id="PF19040"/>
    </source>
</evidence>
<dbReference type="RefSeq" id="WP_184875088.1">
    <property type="nucleotide sequence ID" value="NZ_JACHEF010000005.1"/>
</dbReference>
<feature type="transmembrane region" description="Helical" evidence="1">
    <location>
        <begin position="340"/>
        <end position="359"/>
    </location>
</feature>
<feature type="transmembrane region" description="Helical" evidence="1">
    <location>
        <begin position="397"/>
        <end position="419"/>
    </location>
</feature>
<feature type="transmembrane region" description="Helical" evidence="1">
    <location>
        <begin position="276"/>
        <end position="295"/>
    </location>
</feature>
<dbReference type="GO" id="GO:0016747">
    <property type="term" value="F:acyltransferase activity, transferring groups other than amino-acyl groups"/>
    <property type="evidence" value="ECO:0007669"/>
    <property type="project" value="InterPro"/>
</dbReference>
<keyword evidence="5" id="KW-1185">Reference proteome</keyword>
<gene>
    <name evidence="4" type="ORF">HNQ71_004893</name>
</gene>
<dbReference type="InterPro" id="IPR002656">
    <property type="entry name" value="Acyl_transf_3_dom"/>
</dbReference>
<feature type="transmembrane region" description="Helical" evidence="1">
    <location>
        <begin position="133"/>
        <end position="153"/>
    </location>
</feature>
<feature type="transmembrane region" description="Helical" evidence="1">
    <location>
        <begin position="365"/>
        <end position="385"/>
    </location>
</feature>
<evidence type="ECO:0000313" key="4">
    <source>
        <dbReference type="EMBL" id="MBB6412203.1"/>
    </source>
</evidence>
<dbReference type="Proteomes" id="UP000556329">
    <property type="component" value="Unassembled WGS sequence"/>
</dbReference>
<feature type="domain" description="SGNH" evidence="3">
    <location>
        <begin position="462"/>
        <end position="670"/>
    </location>
</feature>
<dbReference type="Pfam" id="PF19040">
    <property type="entry name" value="SGNH"/>
    <property type="match status" value="1"/>
</dbReference>
<evidence type="ECO:0000259" key="2">
    <source>
        <dbReference type="Pfam" id="PF01757"/>
    </source>
</evidence>
<dbReference type="PANTHER" id="PTHR23028">
    <property type="entry name" value="ACETYLTRANSFERASE"/>
    <property type="match status" value="1"/>
</dbReference>
<feature type="transmembrane region" description="Helical" evidence="1">
    <location>
        <begin position="220"/>
        <end position="242"/>
    </location>
</feature>
<name>A0A841PF47_9HYPH</name>
<accession>A0A841PF47</accession>
<feature type="domain" description="Acyltransferase 3" evidence="2">
    <location>
        <begin position="67"/>
        <end position="380"/>
    </location>
</feature>
<sequence length="691" mass="76575">MPGKSGIAPPPDAMAGHIALGIGDYQHPEGAMDCLEYSLRVETISMDQMVEAKSTTGIGSRSDHRSDIDVLRAIAVAAVVLFHLGWTTVSGGFVGVDVFFVISGYLISRIIWTESAQGRFSLKNFYARRARRLLPALFATIVVTFVVAAFLFIPEQFQDLSRSAIFSLLGLANVDFWMQSGYFDSGAILKPLLHIWTLAVELQFYAFWPFLIAMAVRKSYWVAFSFIAAAFAASLAGCLWMMGYDPTAAFFLVPFRVWEFAAGGLVFLAERRLSKVYADLLYVVGLAAILFAIFGYSGRTAYPGVAALAPVLGAALMLLGGQGWLARKAQFRPAIYLGKISYSVYLVHWPLVVFMVYRFGALEVWQILASLVAILALGAASYHFIEVRYRKPRPLKLGKTLIFACLTAGFMAAATQSWATDGWVWRMPAAFRNAYVLDLKKEHTYTFSNSTPLLTPHDFKTTKRHLLIIGDSQGADIINLLVETGAAKQFEIIYRQLDWRCGVPTLPVDLSDRYWKSINPFAAAVMKPCNEAYSLIRSTPASLEHADLVMIALYWQDFAFPYVQTSVDEMRSQTSAPIYVVGSKNFTGSSLQLLNKHGTFAGIDEYAFREISPVARKIDTFLKTLSHVNYIDPLVAVCPHSQCEIFTDKSAPVFWDSMHWTKAGVQLIAAKNGVAIFPFLDTKQAAGKNSP</sequence>
<evidence type="ECO:0000256" key="1">
    <source>
        <dbReference type="SAM" id="Phobius"/>
    </source>
</evidence>
<feature type="transmembrane region" description="Helical" evidence="1">
    <location>
        <begin position="70"/>
        <end position="86"/>
    </location>
</feature>